<feature type="domain" description="Amine oxidase" evidence="4">
    <location>
        <begin position="15"/>
        <end position="435"/>
    </location>
</feature>
<keyword evidence="2" id="KW-0560">Oxidoreductase</keyword>
<dbReference type="InterPro" id="IPR036188">
    <property type="entry name" value="FAD/NAD-bd_sf"/>
</dbReference>
<feature type="domain" description="Amine oxidase" evidence="4">
    <location>
        <begin position="715"/>
        <end position="748"/>
    </location>
</feature>
<evidence type="ECO:0000256" key="1">
    <source>
        <dbReference type="ARBA" id="ARBA00005995"/>
    </source>
</evidence>
<dbReference type="PANTHER" id="PTHR10742">
    <property type="entry name" value="FLAVIN MONOAMINE OXIDASE"/>
    <property type="match status" value="1"/>
</dbReference>
<name>A0AAD4H627_9FUNG</name>
<accession>A0AAD4H627</accession>
<proteinExistence type="inferred from homology"/>
<dbReference type="PANTHER" id="PTHR10742:SF386">
    <property type="entry name" value="LYSINE-SPECIFIC HISTONE DEMETHYLASE 1A"/>
    <property type="match status" value="1"/>
</dbReference>
<evidence type="ECO:0000313" key="5">
    <source>
        <dbReference type="EMBL" id="KAG0275287.1"/>
    </source>
</evidence>
<dbReference type="InterPro" id="IPR002937">
    <property type="entry name" value="Amino_oxidase"/>
</dbReference>
<organism evidence="5 6">
    <name type="scientific">Linnemannia exigua</name>
    <dbReference type="NCBI Taxonomy" id="604196"/>
    <lineage>
        <taxon>Eukaryota</taxon>
        <taxon>Fungi</taxon>
        <taxon>Fungi incertae sedis</taxon>
        <taxon>Mucoromycota</taxon>
        <taxon>Mortierellomycotina</taxon>
        <taxon>Mortierellomycetes</taxon>
        <taxon>Mortierellales</taxon>
        <taxon>Mortierellaceae</taxon>
        <taxon>Linnemannia</taxon>
    </lineage>
</organism>
<dbReference type="Proteomes" id="UP001194580">
    <property type="component" value="Unassembled WGS sequence"/>
</dbReference>
<gene>
    <name evidence="5" type="ORF">BGZ95_008959</name>
</gene>
<dbReference type="Pfam" id="PF01593">
    <property type="entry name" value="Amino_oxidase"/>
    <property type="match status" value="2"/>
</dbReference>
<dbReference type="SUPFAM" id="SSF54373">
    <property type="entry name" value="FAD-linked reductases, C-terminal domain"/>
    <property type="match status" value="1"/>
</dbReference>
<comment type="caution">
    <text evidence="5">The sequence shown here is derived from an EMBL/GenBank/DDBJ whole genome shotgun (WGS) entry which is preliminary data.</text>
</comment>
<dbReference type="EMBL" id="JAAAIL010000497">
    <property type="protein sequence ID" value="KAG0275287.1"/>
    <property type="molecule type" value="Genomic_DNA"/>
</dbReference>
<dbReference type="GO" id="GO:0016491">
    <property type="term" value="F:oxidoreductase activity"/>
    <property type="evidence" value="ECO:0007669"/>
    <property type="project" value="InterPro"/>
</dbReference>
<dbReference type="InterPro" id="IPR050281">
    <property type="entry name" value="Flavin_monoamine_oxidase"/>
</dbReference>
<protein>
    <recommendedName>
        <fullName evidence="4">Amine oxidase domain-containing protein</fullName>
    </recommendedName>
</protein>
<reference evidence="5" key="1">
    <citation type="journal article" date="2020" name="Fungal Divers.">
        <title>Resolving the Mortierellaceae phylogeny through synthesis of multi-gene phylogenetics and phylogenomics.</title>
        <authorList>
            <person name="Vandepol N."/>
            <person name="Liber J."/>
            <person name="Desiro A."/>
            <person name="Na H."/>
            <person name="Kennedy M."/>
            <person name="Barry K."/>
            <person name="Grigoriev I.V."/>
            <person name="Miller A.N."/>
            <person name="O'Donnell K."/>
            <person name="Stajich J.E."/>
            <person name="Bonito G."/>
        </authorList>
    </citation>
    <scope>NUCLEOTIDE SEQUENCE</scope>
    <source>
        <strain evidence="5">NRRL 28262</strain>
    </source>
</reference>
<dbReference type="Gene3D" id="3.50.50.60">
    <property type="entry name" value="FAD/NAD(P)-binding domain"/>
    <property type="match status" value="2"/>
</dbReference>
<feature type="region of interest" description="Disordered" evidence="3">
    <location>
        <begin position="551"/>
        <end position="570"/>
    </location>
</feature>
<dbReference type="AlphaFoldDB" id="A0AAD4H627"/>
<evidence type="ECO:0000256" key="2">
    <source>
        <dbReference type="ARBA" id="ARBA00023002"/>
    </source>
</evidence>
<keyword evidence="6" id="KW-1185">Reference proteome</keyword>
<evidence type="ECO:0000259" key="4">
    <source>
        <dbReference type="Pfam" id="PF01593"/>
    </source>
</evidence>
<evidence type="ECO:0000313" key="6">
    <source>
        <dbReference type="Proteomes" id="UP001194580"/>
    </source>
</evidence>
<comment type="similarity">
    <text evidence="1">Belongs to the flavin monoamine oxidase family.</text>
</comment>
<evidence type="ECO:0000256" key="3">
    <source>
        <dbReference type="SAM" id="MobiDB-lite"/>
    </source>
</evidence>
<dbReference type="SUPFAM" id="SSF51905">
    <property type="entry name" value="FAD/NAD(P)-binding domain"/>
    <property type="match status" value="1"/>
</dbReference>
<feature type="region of interest" description="Disordered" evidence="3">
    <location>
        <begin position="678"/>
        <end position="699"/>
    </location>
</feature>
<sequence length="753" mass="82850">MTTEKKHVVIIGAGISGLSAAHELSKHPSSIQVTVLEARNRIGGRLDTHRNLVQGEHADIPIDFGASWIHGVDPSNPIVSLAETAQARLEATNSDVIYHHPGQPALKQDESNHYWAVLWEIFGKAQEFSRDNRNRISVHTSFRNWLDHYLSTRQSRDPALPNYMSPRDRKIIPLLAQFWADENAIALNKVSLKYMDAENMPPGDHCIMANGYDRVLDVLCEEMKSVPILLEHVVDRIEYNESNVKISTNKGQFTADVVLVTLPLGVLKSGAVTFSPPLPERKKTAIKRLGFGTMVKVVLYFPICFWPEDKHFINFLPIPSSIPNPKLCRHLNERQMDALTTYMNDLANYTSLMPVHNAPILIAYAANESAEVFEKLTEQEAMEVLVCQLSHYFPILVKDPANSHPTRVFMTRWKADPYARGSYTSIPVGAHQSDLGEFEIPVGAQSVAVLSSSDHAETDNKVDASFALKAAARKHQIMMMSYDKRKPNAKGGYETYAALGTSPTDSNEGFPGHPMKGYRLPSQDKGGIHSITLASNINSLSFAKSICEGPASHRANSSRPTNHPRINGMNEVGHRTSIPRAIAIPMLHHYQSNETGHSNYRGFDNSMEIAVGSGGGVGGSVIGGLVAVATSNFERNHHRHHAHHHRHGVQDKGDTSAAGLFMSELVEPLMLSFPAVYHQKGGSPSSTSPPSIRKKHATSPTAITVVKTIGVNDQNKGRIYFAGEHTTATSFASVHGALMTGRREAVKIVAQTF</sequence>
<dbReference type="Gene3D" id="3.90.660.10">
    <property type="match status" value="1"/>
</dbReference>